<dbReference type="Proteomes" id="UP001180840">
    <property type="component" value="Unassembled WGS sequence"/>
</dbReference>
<protein>
    <recommendedName>
        <fullName evidence="4">Secreted protein</fullName>
    </recommendedName>
</protein>
<name>A0ABU2A3D1_9CORY</name>
<proteinExistence type="predicted"/>
<comment type="caution">
    <text evidence="2">The sequence shown here is derived from an EMBL/GenBank/DDBJ whole genome shotgun (WGS) entry which is preliminary data.</text>
</comment>
<keyword evidence="3" id="KW-1185">Reference proteome</keyword>
<evidence type="ECO:0000256" key="1">
    <source>
        <dbReference type="SAM" id="SignalP"/>
    </source>
</evidence>
<gene>
    <name evidence="2" type="ORF">J2S39_002264</name>
</gene>
<accession>A0ABU2A3D1</accession>
<evidence type="ECO:0000313" key="2">
    <source>
        <dbReference type="EMBL" id="MDR7330588.1"/>
    </source>
</evidence>
<evidence type="ECO:0008006" key="4">
    <source>
        <dbReference type="Google" id="ProtNLM"/>
    </source>
</evidence>
<keyword evidence="1" id="KW-0732">Signal</keyword>
<dbReference type="EMBL" id="JAVDXZ010000001">
    <property type="protein sequence ID" value="MDR7330588.1"/>
    <property type="molecule type" value="Genomic_DNA"/>
</dbReference>
<organism evidence="2 3">
    <name type="scientific">Corynebacterium guangdongense</name>
    <dbReference type="NCBI Taxonomy" id="1783348"/>
    <lineage>
        <taxon>Bacteria</taxon>
        <taxon>Bacillati</taxon>
        <taxon>Actinomycetota</taxon>
        <taxon>Actinomycetes</taxon>
        <taxon>Mycobacteriales</taxon>
        <taxon>Corynebacteriaceae</taxon>
        <taxon>Corynebacterium</taxon>
    </lineage>
</organism>
<sequence>MKDLIRRAVPAVTVSLALITAPAAGAQSSVTSLPGLPSLPRLSPLPQFPQLSSGISFNNPFEPEVADPSNRSGYGLRGAIEFYLAGQGYSIDRGGPVEAQALELAKQGFNGEIWLDDKGISRSLYFPHGEGIVSRVSPEDLKATGQWYLTATPSKVNNPKRAGVETWSVPGGDVYVGQFFTYD</sequence>
<reference evidence="2" key="1">
    <citation type="submission" date="2023-07" db="EMBL/GenBank/DDBJ databases">
        <title>Sequencing the genomes of 1000 actinobacteria strains.</title>
        <authorList>
            <person name="Klenk H.-P."/>
        </authorList>
    </citation>
    <scope>NUCLEOTIDE SEQUENCE</scope>
    <source>
        <strain evidence="2">DSM 107476</strain>
    </source>
</reference>
<feature type="chain" id="PRO_5045920551" description="Secreted protein" evidence="1">
    <location>
        <begin position="27"/>
        <end position="183"/>
    </location>
</feature>
<feature type="signal peptide" evidence="1">
    <location>
        <begin position="1"/>
        <end position="26"/>
    </location>
</feature>
<evidence type="ECO:0000313" key="3">
    <source>
        <dbReference type="Proteomes" id="UP001180840"/>
    </source>
</evidence>
<dbReference type="RefSeq" id="WP_290196420.1">
    <property type="nucleotide sequence ID" value="NZ_CP047654.1"/>
</dbReference>